<feature type="compositionally biased region" description="Basic and acidic residues" evidence="4">
    <location>
        <begin position="402"/>
        <end position="420"/>
    </location>
</feature>
<feature type="domain" description="Alpha/beta hydrolase fold-3" evidence="5">
    <location>
        <begin position="198"/>
        <end position="309"/>
    </location>
</feature>
<feature type="region of interest" description="Disordered" evidence="4">
    <location>
        <begin position="349"/>
        <end position="441"/>
    </location>
</feature>
<dbReference type="PANTHER" id="PTHR48081">
    <property type="entry name" value="AB HYDROLASE SUPERFAMILY PROTEIN C4A8.06C"/>
    <property type="match status" value="1"/>
</dbReference>
<dbReference type="EMBL" id="KN835214">
    <property type="protein sequence ID" value="KIK43360.1"/>
    <property type="molecule type" value="Genomic_DNA"/>
</dbReference>
<evidence type="ECO:0000256" key="2">
    <source>
        <dbReference type="ARBA" id="ARBA00022801"/>
    </source>
</evidence>
<dbReference type="InterPro" id="IPR033140">
    <property type="entry name" value="Lipase_GDXG_put_SER_AS"/>
</dbReference>
<protein>
    <recommendedName>
        <fullName evidence="5">Alpha/beta hydrolase fold-3 domain-containing protein</fullName>
    </recommendedName>
</protein>
<dbReference type="InterPro" id="IPR013094">
    <property type="entry name" value="AB_hydrolase_3"/>
</dbReference>
<gene>
    <name evidence="6" type="ORF">CY34DRAFT_11753</name>
</gene>
<keyword evidence="2" id="KW-0378">Hydrolase</keyword>
<dbReference type="PANTHER" id="PTHR48081:SF5">
    <property type="entry name" value="ALPHA_BETA HYDROLASE FOLD-3 DOMAIN-CONTAINING PROTEIN"/>
    <property type="match status" value="1"/>
</dbReference>
<dbReference type="PROSITE" id="PS01174">
    <property type="entry name" value="LIPASE_GDXG_SER"/>
    <property type="match status" value="1"/>
</dbReference>
<evidence type="ECO:0000256" key="3">
    <source>
        <dbReference type="PROSITE-ProRule" id="PRU10038"/>
    </source>
</evidence>
<evidence type="ECO:0000256" key="4">
    <source>
        <dbReference type="SAM" id="MobiDB-lite"/>
    </source>
</evidence>
<name>A0A0D0A0D6_9AGAM</name>
<dbReference type="GO" id="GO:0016787">
    <property type="term" value="F:hydrolase activity"/>
    <property type="evidence" value="ECO:0007669"/>
    <property type="project" value="UniProtKB-KW"/>
</dbReference>
<organism evidence="6 7">
    <name type="scientific">Suillus luteus UH-Slu-Lm8-n1</name>
    <dbReference type="NCBI Taxonomy" id="930992"/>
    <lineage>
        <taxon>Eukaryota</taxon>
        <taxon>Fungi</taxon>
        <taxon>Dikarya</taxon>
        <taxon>Basidiomycota</taxon>
        <taxon>Agaricomycotina</taxon>
        <taxon>Agaricomycetes</taxon>
        <taxon>Agaricomycetidae</taxon>
        <taxon>Boletales</taxon>
        <taxon>Suillineae</taxon>
        <taxon>Suillaceae</taxon>
        <taxon>Suillus</taxon>
    </lineage>
</organism>
<proteinExistence type="inferred from homology"/>
<feature type="compositionally biased region" description="Basic and acidic residues" evidence="4">
    <location>
        <begin position="372"/>
        <end position="387"/>
    </location>
</feature>
<dbReference type="Pfam" id="PF07859">
    <property type="entry name" value="Abhydrolase_3"/>
    <property type="match status" value="1"/>
</dbReference>
<dbReference type="Gene3D" id="3.40.50.1820">
    <property type="entry name" value="alpha/beta hydrolase"/>
    <property type="match status" value="2"/>
</dbReference>
<dbReference type="SUPFAM" id="SSF53474">
    <property type="entry name" value="alpha/beta-Hydrolases"/>
    <property type="match status" value="1"/>
</dbReference>
<dbReference type="AlphaFoldDB" id="A0A0D0A0D6"/>
<dbReference type="OrthoDB" id="1662883at2759"/>
<dbReference type="InterPro" id="IPR029058">
    <property type="entry name" value="AB_hydrolase_fold"/>
</dbReference>
<reference evidence="6 7" key="1">
    <citation type="submission" date="2014-04" db="EMBL/GenBank/DDBJ databases">
        <authorList>
            <consortium name="DOE Joint Genome Institute"/>
            <person name="Kuo A."/>
            <person name="Ruytinx J."/>
            <person name="Rineau F."/>
            <person name="Colpaert J."/>
            <person name="Kohler A."/>
            <person name="Nagy L.G."/>
            <person name="Floudas D."/>
            <person name="Copeland A."/>
            <person name="Barry K.W."/>
            <person name="Cichocki N."/>
            <person name="Veneault-Fourrey C."/>
            <person name="LaButti K."/>
            <person name="Lindquist E.A."/>
            <person name="Lipzen A."/>
            <person name="Lundell T."/>
            <person name="Morin E."/>
            <person name="Murat C."/>
            <person name="Sun H."/>
            <person name="Tunlid A."/>
            <person name="Henrissat B."/>
            <person name="Grigoriev I.V."/>
            <person name="Hibbett D.S."/>
            <person name="Martin F."/>
            <person name="Nordberg H.P."/>
            <person name="Cantor M.N."/>
            <person name="Hua S.X."/>
        </authorList>
    </citation>
    <scope>NUCLEOTIDE SEQUENCE [LARGE SCALE GENOMIC DNA]</scope>
    <source>
        <strain evidence="6 7">UH-Slu-Lm8-n1</strain>
    </source>
</reference>
<reference evidence="7" key="2">
    <citation type="submission" date="2015-01" db="EMBL/GenBank/DDBJ databases">
        <title>Evolutionary Origins and Diversification of the Mycorrhizal Mutualists.</title>
        <authorList>
            <consortium name="DOE Joint Genome Institute"/>
            <consortium name="Mycorrhizal Genomics Consortium"/>
            <person name="Kohler A."/>
            <person name="Kuo A."/>
            <person name="Nagy L.G."/>
            <person name="Floudas D."/>
            <person name="Copeland A."/>
            <person name="Barry K.W."/>
            <person name="Cichocki N."/>
            <person name="Veneault-Fourrey C."/>
            <person name="LaButti K."/>
            <person name="Lindquist E.A."/>
            <person name="Lipzen A."/>
            <person name="Lundell T."/>
            <person name="Morin E."/>
            <person name="Murat C."/>
            <person name="Riley R."/>
            <person name="Ohm R."/>
            <person name="Sun H."/>
            <person name="Tunlid A."/>
            <person name="Henrissat B."/>
            <person name="Grigoriev I.V."/>
            <person name="Hibbett D.S."/>
            <person name="Martin F."/>
        </authorList>
    </citation>
    <scope>NUCLEOTIDE SEQUENCE [LARGE SCALE GENOMIC DNA]</scope>
    <source>
        <strain evidence="7">UH-Slu-Lm8-n1</strain>
    </source>
</reference>
<dbReference type="HOGENOM" id="CLU_004893_1_0_1"/>
<dbReference type="Proteomes" id="UP000054485">
    <property type="component" value="Unassembled WGS sequence"/>
</dbReference>
<dbReference type="InterPro" id="IPR050300">
    <property type="entry name" value="GDXG_lipolytic_enzyme"/>
</dbReference>
<feature type="active site" evidence="3">
    <location>
        <position position="264"/>
    </location>
</feature>
<dbReference type="InParanoid" id="A0A0D0A0D6"/>
<evidence type="ECO:0000259" key="5">
    <source>
        <dbReference type="Pfam" id="PF07859"/>
    </source>
</evidence>
<evidence type="ECO:0000256" key="1">
    <source>
        <dbReference type="ARBA" id="ARBA00010515"/>
    </source>
</evidence>
<evidence type="ECO:0000313" key="6">
    <source>
        <dbReference type="EMBL" id="KIK43360.1"/>
    </source>
</evidence>
<dbReference type="STRING" id="930992.A0A0D0A0D6"/>
<comment type="similarity">
    <text evidence="1">Belongs to the 'GDXG' lipolytic enzyme family.</text>
</comment>
<evidence type="ECO:0000313" key="7">
    <source>
        <dbReference type="Proteomes" id="UP000054485"/>
    </source>
</evidence>
<accession>A0A0D0A0D6</accession>
<keyword evidence="7" id="KW-1185">Reference proteome</keyword>
<sequence>MTVSTFSAAVHITPTVIKTLYTHGKRKTKKLKDRDERQEATDDIFFDEAFHIVQSFILLGTKNTVESLQAFTNTHLPAPPWTAVAPVRVPLQSCNQAADLLIQWFGPEDLKRVVGGEKWWQVRGLDGIDAEWIAEKSHLRPESVHINAGRKYSEEEKLVMSMEQLETTMFYIHGGGYYWGSISEYQFTLSIPSDLTWSLDTHRYQIIKYARKIQGRAFTVNYRSEVEIVTTGFSPYEDLYLIQPPPDAAHKPIPPSKIVFAGDSAGGALCLTMLTVLRDLGQPLPAGAVLISPWVDLTHSFPSIHTNTATDIIPPHGFMNKPSVSWPVDPIKEGGRVARTHSDPLLKPCHADSQGADKNVTGDTAPILPTCTEKHGDYTPVGSKEETSSVPLKSQKEASLLDEGKYDSASRRHGRGRDQNRSSSNAMPTDDFAVNNGRGPSLDSIPDLDDIDFWQPSPPKVLMKNPRDVPLELRSQIQHYATTEQLSHPLVSPILQASLGNLCPLYILAGDGEVLRDEIVYLAHKAANPAEYPVREGVIRDGMRQKENVHKFSTPTKVHLQVYDGMITPLHPRLSVKTNASGMCHVLTVFTFTSSADYAYHSIAEFAKHVTQRPAEHLDHNPFPGPDVPSCSMNNQSGNMMIRERVDIHGRVRSMEPKEAIPSLQLRPSEIGIIKEDTLLKWLEGQEEWDRRFKYRATKVIKQRSKFEAKANSMIKNARQRGLLLVGESDDLVERPIVGRSSATHGAIQEDRRWGPLDLVDEQPPPTAIAARRDTREALALLQKSIYRAAPATHKTIPRVKKVDAVLAVFDPMNAPFRPRQSVSEQQVHAGMQCIHGMRMWQSIVSYFGRKVAVKAAENTRRVEDALMETGDKAASTVKSAAVGSAGGGK</sequence>